<sequence>MPPTRHRAFPHPYCSTRSTPSALGQRAALSWARRLDDTGWPVEFNDDVALDTSQVQDTRGSGGGGIGGRVALGGGGVGIIGAILYFVLSQLGGLPAGSGGSPLGLDDVQSGQSVSSADLSQECRTGADANAKEDCALVAVINSIQGYWTDQFARSGSRYQLATTNFFTGGVRTGCGSATSDVGPFYCPADSEVYIDLAFFKELETRFGAQGGTFAEAYVLAHEYGHHVQNLLGTSAKVREGTGPTSDGVRLELQADCYAGVWANHATTVPTSSGQPLIKSITQDDINRALDVAARIGDDYIQKNLGGGRVDESQFSHGSSAQREKWFSTGYQTGNPTSCDTFAARNLG</sequence>
<evidence type="ECO:0000256" key="2">
    <source>
        <dbReference type="ARBA" id="ARBA00022692"/>
    </source>
</evidence>
<dbReference type="GO" id="GO:0016020">
    <property type="term" value="C:membrane"/>
    <property type="evidence" value="ECO:0007669"/>
    <property type="project" value="UniProtKB-SubCell"/>
</dbReference>
<evidence type="ECO:0000313" key="5">
    <source>
        <dbReference type="EMBL" id="EWC62059.1"/>
    </source>
</evidence>
<evidence type="ECO:0000256" key="4">
    <source>
        <dbReference type="ARBA" id="ARBA00023136"/>
    </source>
</evidence>
<evidence type="ECO:0000313" key="6">
    <source>
        <dbReference type="Proteomes" id="UP000019277"/>
    </source>
</evidence>
<dbReference type="PANTHER" id="PTHR30168">
    <property type="entry name" value="PUTATIVE MEMBRANE PROTEIN YPFJ"/>
    <property type="match status" value="1"/>
</dbReference>
<dbReference type="AlphaFoldDB" id="W7J7Q3"/>
<dbReference type="GO" id="GO:0008237">
    <property type="term" value="F:metallopeptidase activity"/>
    <property type="evidence" value="ECO:0007669"/>
    <property type="project" value="UniProtKB-KW"/>
</dbReference>
<protein>
    <submittedName>
        <fullName evidence="5">YpfJ protein, zinc metalloprotease superfamily</fullName>
    </submittedName>
</protein>
<proteinExistence type="predicted"/>
<keyword evidence="2" id="KW-0812">Transmembrane</keyword>
<dbReference type="InterPro" id="IPR007343">
    <property type="entry name" value="Uncharacterised_pept_Zn_put"/>
</dbReference>
<keyword evidence="5" id="KW-0482">Metalloprotease</keyword>
<evidence type="ECO:0000256" key="1">
    <source>
        <dbReference type="ARBA" id="ARBA00004167"/>
    </source>
</evidence>
<comment type="caution">
    <text evidence="5">The sequence shown here is derived from an EMBL/GenBank/DDBJ whole genome shotgun (WGS) entry which is preliminary data.</text>
</comment>
<dbReference type="EMBL" id="AYXG01000089">
    <property type="protein sequence ID" value="EWC62059.1"/>
    <property type="molecule type" value="Genomic_DNA"/>
</dbReference>
<dbReference type="eggNOG" id="COG2321">
    <property type="taxonomic scope" value="Bacteria"/>
</dbReference>
<name>W7J7Q3_9PSEU</name>
<keyword evidence="4" id="KW-0472">Membrane</keyword>
<organism evidence="5 6">
    <name type="scientific">Actinokineospora spheciospongiae</name>
    <dbReference type="NCBI Taxonomy" id="909613"/>
    <lineage>
        <taxon>Bacteria</taxon>
        <taxon>Bacillati</taxon>
        <taxon>Actinomycetota</taxon>
        <taxon>Actinomycetes</taxon>
        <taxon>Pseudonocardiales</taxon>
        <taxon>Pseudonocardiaceae</taxon>
        <taxon>Actinokineospora</taxon>
    </lineage>
</organism>
<dbReference type="PATRIC" id="fig|909613.9.peg.2578"/>
<reference evidence="5 6" key="1">
    <citation type="journal article" date="2014" name="Genome Announc.">
        <title>Draft Genome Sequence of the Antitrypanosomally Active Sponge-Associated Bacterium Actinokineospora sp. Strain EG49.</title>
        <authorList>
            <person name="Harjes J."/>
            <person name="Ryu T."/>
            <person name="Abdelmohsen U.R."/>
            <person name="Moitinho-Silva L."/>
            <person name="Horn H."/>
            <person name="Ravasi T."/>
            <person name="Hentschel U."/>
        </authorList>
    </citation>
    <scope>NUCLEOTIDE SEQUENCE [LARGE SCALE GENOMIC DNA]</scope>
    <source>
        <strain evidence="5 6">EG49</strain>
    </source>
</reference>
<dbReference type="GO" id="GO:0006508">
    <property type="term" value="P:proteolysis"/>
    <property type="evidence" value="ECO:0007669"/>
    <property type="project" value="UniProtKB-KW"/>
</dbReference>
<comment type="subcellular location">
    <subcellularLocation>
        <location evidence="1">Membrane</location>
        <topology evidence="1">Single-pass membrane protein</topology>
    </subcellularLocation>
</comment>
<gene>
    <name evidence="5" type="ORF">UO65_2573</name>
</gene>
<evidence type="ECO:0000256" key="3">
    <source>
        <dbReference type="ARBA" id="ARBA00022989"/>
    </source>
</evidence>
<dbReference type="Pfam" id="PF04228">
    <property type="entry name" value="Zn_peptidase"/>
    <property type="match status" value="1"/>
</dbReference>
<keyword evidence="3" id="KW-1133">Transmembrane helix</keyword>
<dbReference type="Proteomes" id="UP000019277">
    <property type="component" value="Unassembled WGS sequence"/>
</dbReference>
<dbReference type="PANTHER" id="PTHR30168:SF0">
    <property type="entry name" value="INNER MEMBRANE PROTEIN"/>
    <property type="match status" value="1"/>
</dbReference>
<keyword evidence="5" id="KW-0645">Protease</keyword>
<keyword evidence="5" id="KW-0378">Hydrolase</keyword>
<keyword evidence="6" id="KW-1185">Reference proteome</keyword>
<accession>W7J7Q3</accession>